<evidence type="ECO:0000313" key="1">
    <source>
        <dbReference type="EMBL" id="GHA80371.1"/>
    </source>
</evidence>
<dbReference type="RefSeq" id="WP_189455515.1">
    <property type="nucleotide sequence ID" value="NZ_BMYD01000002.1"/>
</dbReference>
<reference evidence="1" key="2">
    <citation type="submission" date="2020-09" db="EMBL/GenBank/DDBJ databases">
        <authorList>
            <person name="Sun Q."/>
            <person name="Kim S."/>
        </authorList>
    </citation>
    <scope>NUCLEOTIDE SEQUENCE</scope>
    <source>
        <strain evidence="1">KCTC 23077</strain>
    </source>
</reference>
<comment type="caution">
    <text evidence="1">The sequence shown here is derived from an EMBL/GenBank/DDBJ whole genome shotgun (WGS) entry which is preliminary data.</text>
</comment>
<proteinExistence type="predicted"/>
<reference evidence="1" key="1">
    <citation type="journal article" date="2014" name="Int. J. Syst. Evol. Microbiol.">
        <title>Complete genome sequence of Corynebacterium casei LMG S-19264T (=DSM 44701T), isolated from a smear-ripened cheese.</title>
        <authorList>
            <consortium name="US DOE Joint Genome Institute (JGI-PGF)"/>
            <person name="Walter F."/>
            <person name="Albersmeier A."/>
            <person name="Kalinowski J."/>
            <person name="Ruckert C."/>
        </authorList>
    </citation>
    <scope>NUCLEOTIDE SEQUENCE</scope>
    <source>
        <strain evidence="1">KCTC 23077</strain>
    </source>
</reference>
<protein>
    <submittedName>
        <fullName evidence="1">Uncharacterized protein</fullName>
    </submittedName>
</protein>
<dbReference type="EMBL" id="BMYD01000002">
    <property type="protein sequence ID" value="GHA80371.1"/>
    <property type="molecule type" value="Genomic_DNA"/>
</dbReference>
<dbReference type="AlphaFoldDB" id="A0A918SZV2"/>
<accession>A0A918SZV2</accession>
<sequence length="63" mass="6842">MNLLITLFSTHLPRPQNRSAVAPLVARPAQRERGLGVGYGSSSGYAPSARYAPYRAAPRLRFG</sequence>
<dbReference type="Proteomes" id="UP000646426">
    <property type="component" value="Unassembled WGS sequence"/>
</dbReference>
<organism evidence="1 2">
    <name type="scientific">Cognatilysobacter bugurensis</name>
    <dbReference type="NCBI Taxonomy" id="543356"/>
    <lineage>
        <taxon>Bacteria</taxon>
        <taxon>Pseudomonadati</taxon>
        <taxon>Pseudomonadota</taxon>
        <taxon>Gammaproteobacteria</taxon>
        <taxon>Lysobacterales</taxon>
        <taxon>Lysobacteraceae</taxon>
        <taxon>Cognatilysobacter</taxon>
    </lineage>
</organism>
<gene>
    <name evidence="1" type="ORF">GCM10007067_17650</name>
</gene>
<name>A0A918SZV2_9GAMM</name>
<keyword evidence="2" id="KW-1185">Reference proteome</keyword>
<evidence type="ECO:0000313" key="2">
    <source>
        <dbReference type="Proteomes" id="UP000646426"/>
    </source>
</evidence>